<evidence type="ECO:0000313" key="6">
    <source>
        <dbReference type="Proteomes" id="UP001183610"/>
    </source>
</evidence>
<evidence type="ECO:0000313" key="3">
    <source>
        <dbReference type="EMBL" id="MDT0407452.1"/>
    </source>
</evidence>
<feature type="compositionally biased region" description="Low complexity" evidence="1">
    <location>
        <begin position="1"/>
        <end position="10"/>
    </location>
</feature>
<reference evidence="5" key="1">
    <citation type="submission" date="2023-07" db="EMBL/GenBank/DDBJ databases">
        <title>30 novel species of actinomycetes from the DSMZ collection.</title>
        <authorList>
            <person name="Nouioui I."/>
        </authorList>
    </citation>
    <scope>NUCLEOTIDE SEQUENCE [LARGE SCALE GENOMIC DNA]</scope>
    <source>
        <strain evidence="5">DSM 41982</strain>
    </source>
</reference>
<gene>
    <name evidence="4" type="ORF">RM574_06945</name>
    <name evidence="3" type="ORF">RM698_00075</name>
</gene>
<sequence>MSTDPVASEPPGSPPRPSPAAVQASREVRAVISRLRRRILGASEAEDLTLGQSTALARLARETETPATAAGVTTSVLAAAEGVRHQSMTATVAALAARGLVVRTPDPEDGRRLLITLTPEGRRRVHEGRQARTEWLAARLQDECTEEELRAVIAAMSVLERLTHD</sequence>
<evidence type="ECO:0000313" key="5">
    <source>
        <dbReference type="Proteomes" id="UP001183607"/>
    </source>
</evidence>
<evidence type="ECO:0000313" key="4">
    <source>
        <dbReference type="EMBL" id="MDT0415228.1"/>
    </source>
</evidence>
<dbReference type="InterPro" id="IPR052526">
    <property type="entry name" value="HTH-type_Bedaq_tolerance"/>
</dbReference>
<dbReference type="Proteomes" id="UP001183610">
    <property type="component" value="Unassembled WGS sequence"/>
</dbReference>
<dbReference type="Pfam" id="PF12802">
    <property type="entry name" value="MarR_2"/>
    <property type="match status" value="1"/>
</dbReference>
<dbReference type="GO" id="GO:0006355">
    <property type="term" value="P:regulation of DNA-templated transcription"/>
    <property type="evidence" value="ECO:0007669"/>
    <property type="project" value="UniProtKB-ARBA"/>
</dbReference>
<dbReference type="PANTHER" id="PTHR39515:SF2">
    <property type="entry name" value="HTH-TYPE TRANSCRIPTIONAL REGULATOR RV0880"/>
    <property type="match status" value="1"/>
</dbReference>
<dbReference type="Gene3D" id="1.10.10.10">
    <property type="entry name" value="Winged helix-like DNA-binding domain superfamily/Winged helix DNA-binding domain"/>
    <property type="match status" value="1"/>
</dbReference>
<protein>
    <submittedName>
        <fullName evidence="4">MarR family transcriptional regulator</fullName>
    </submittedName>
</protein>
<dbReference type="SMART" id="SM00347">
    <property type="entry name" value="HTH_MARR"/>
    <property type="match status" value="1"/>
</dbReference>
<reference evidence="4" key="2">
    <citation type="submission" date="2024-03" db="EMBL/GenBank/DDBJ databases">
        <title>30 novel species of actinomycetes from the DSMZ collection.</title>
        <authorList>
            <person name="Nouioui I."/>
        </authorList>
    </citation>
    <scope>NUCLEOTIDE SEQUENCE</scope>
    <source>
        <strain evidence="3 6">DSM 41979</strain>
        <strain evidence="4">DSM 41982</strain>
    </source>
</reference>
<evidence type="ECO:0000259" key="2">
    <source>
        <dbReference type="PROSITE" id="PS50995"/>
    </source>
</evidence>
<dbReference type="EMBL" id="JAVRET010000001">
    <property type="protein sequence ID" value="MDT0407452.1"/>
    <property type="molecule type" value="Genomic_DNA"/>
</dbReference>
<dbReference type="Gene3D" id="1.10.287.100">
    <property type="match status" value="1"/>
</dbReference>
<organism evidence="4 5">
    <name type="scientific">Streptomyces evansiae</name>
    <dbReference type="NCBI Taxonomy" id="3075535"/>
    <lineage>
        <taxon>Bacteria</taxon>
        <taxon>Bacillati</taxon>
        <taxon>Actinomycetota</taxon>
        <taxon>Actinomycetes</taxon>
        <taxon>Kitasatosporales</taxon>
        <taxon>Streptomycetaceae</taxon>
        <taxon>Streptomyces</taxon>
    </lineage>
</organism>
<dbReference type="AlphaFoldDB" id="A0ABD5E3J1"/>
<proteinExistence type="predicted"/>
<accession>A0ABD5E3J1</accession>
<keyword evidence="6" id="KW-1185">Reference proteome</keyword>
<feature type="domain" description="HTH marR-type" evidence="2">
    <location>
        <begin position="21"/>
        <end position="164"/>
    </location>
</feature>
<dbReference type="PANTHER" id="PTHR39515">
    <property type="entry name" value="CONSERVED PROTEIN"/>
    <property type="match status" value="1"/>
</dbReference>
<comment type="caution">
    <text evidence="4">The sequence shown here is derived from an EMBL/GenBank/DDBJ whole genome shotgun (WGS) entry which is preliminary data.</text>
</comment>
<dbReference type="RefSeq" id="WP_009067981.1">
    <property type="nucleotide sequence ID" value="NZ_JAVRER010000008.1"/>
</dbReference>
<dbReference type="Proteomes" id="UP001183607">
    <property type="component" value="Unassembled WGS sequence"/>
</dbReference>
<dbReference type="InterPro" id="IPR036390">
    <property type="entry name" value="WH_DNA-bd_sf"/>
</dbReference>
<dbReference type="SUPFAM" id="SSF46785">
    <property type="entry name" value="Winged helix' DNA-binding domain"/>
    <property type="match status" value="1"/>
</dbReference>
<dbReference type="InterPro" id="IPR036388">
    <property type="entry name" value="WH-like_DNA-bd_sf"/>
</dbReference>
<name>A0ABD5E3J1_9ACTN</name>
<dbReference type="InterPro" id="IPR000835">
    <property type="entry name" value="HTH_MarR-typ"/>
</dbReference>
<feature type="region of interest" description="Disordered" evidence="1">
    <location>
        <begin position="1"/>
        <end position="25"/>
    </location>
</feature>
<dbReference type="PROSITE" id="PS50995">
    <property type="entry name" value="HTH_MARR_2"/>
    <property type="match status" value="1"/>
</dbReference>
<evidence type="ECO:0000256" key="1">
    <source>
        <dbReference type="SAM" id="MobiDB-lite"/>
    </source>
</evidence>
<dbReference type="EMBL" id="JAVRER010000008">
    <property type="protein sequence ID" value="MDT0415228.1"/>
    <property type="molecule type" value="Genomic_DNA"/>
</dbReference>